<dbReference type="Proteomes" id="UP001060215">
    <property type="component" value="Chromosome 14"/>
</dbReference>
<dbReference type="EMBL" id="CM045771">
    <property type="protein sequence ID" value="KAI7987790.1"/>
    <property type="molecule type" value="Genomic_DNA"/>
</dbReference>
<keyword evidence="2" id="KW-1185">Reference proteome</keyword>
<evidence type="ECO:0000313" key="2">
    <source>
        <dbReference type="Proteomes" id="UP001060215"/>
    </source>
</evidence>
<feature type="non-terminal residue" evidence="1">
    <location>
        <position position="338"/>
    </location>
</feature>
<name>A0ACC0FHK9_9ERIC</name>
<proteinExistence type="predicted"/>
<keyword evidence="1" id="KW-0540">Nuclease</keyword>
<evidence type="ECO:0000313" key="1">
    <source>
        <dbReference type="EMBL" id="KAI7987790.1"/>
    </source>
</evidence>
<sequence length="338" mass="37980">MKERRPFPKKIYKKNYLRCCTIIFLVSLEQLDLVNLQVMKLKEIQRLLERCDGVSSNSPASLFSMEAMDPPPLFNYRIQKKVVATEPSISPLSLSLSLSHLCLYLLSLSLYIFVLYLSISGGKFLIHSKNNGSDFMRKQELIDAAEASGLSRPGQFGSSPKDCCPAKYMLTEEGKEAARECLLRTGLVDLTENWTTTERLSNLDASNILDLEFAHADMAKEVTLGYVNSSSFLRMRYSKEQILCALTEVSETSQNKEISSLWPAVLCHLREEQVYGLPLKSHKTLREDLDLSVIENSQMESNCSGSSPSDGSPRREHSSNLVHFIVESVPSLGMGYQE</sequence>
<accession>A0ACC0FHK9</accession>
<reference evidence="1 2" key="1">
    <citation type="journal article" date="2022" name="Plant J.">
        <title>Chromosome-level genome of Camellia lanceoleosa provides a valuable resource for understanding genome evolution and self-incompatibility.</title>
        <authorList>
            <person name="Gong W."/>
            <person name="Xiao S."/>
            <person name="Wang L."/>
            <person name="Liao Z."/>
            <person name="Chang Y."/>
            <person name="Mo W."/>
            <person name="Hu G."/>
            <person name="Li W."/>
            <person name="Zhao G."/>
            <person name="Zhu H."/>
            <person name="Hu X."/>
            <person name="Ji K."/>
            <person name="Xiang X."/>
            <person name="Song Q."/>
            <person name="Yuan D."/>
            <person name="Jin S."/>
            <person name="Zhang L."/>
        </authorList>
    </citation>
    <scope>NUCLEOTIDE SEQUENCE [LARGE SCALE GENOMIC DNA]</scope>
    <source>
        <strain evidence="1">SQ_2022a</strain>
    </source>
</reference>
<organism evidence="1 2">
    <name type="scientific">Camellia lanceoleosa</name>
    <dbReference type="NCBI Taxonomy" id="1840588"/>
    <lineage>
        <taxon>Eukaryota</taxon>
        <taxon>Viridiplantae</taxon>
        <taxon>Streptophyta</taxon>
        <taxon>Embryophyta</taxon>
        <taxon>Tracheophyta</taxon>
        <taxon>Spermatophyta</taxon>
        <taxon>Magnoliopsida</taxon>
        <taxon>eudicotyledons</taxon>
        <taxon>Gunneridae</taxon>
        <taxon>Pentapetalae</taxon>
        <taxon>asterids</taxon>
        <taxon>Ericales</taxon>
        <taxon>Theaceae</taxon>
        <taxon>Camellia</taxon>
    </lineage>
</organism>
<gene>
    <name evidence="1" type="ORF">LOK49_LG13G00688</name>
</gene>
<keyword evidence="1" id="KW-0378">Hydrolase</keyword>
<comment type="caution">
    <text evidence="1">The sequence shown here is derived from an EMBL/GenBank/DDBJ whole genome shotgun (WGS) entry which is preliminary data.</text>
</comment>
<keyword evidence="1" id="KW-0255">Endonuclease</keyword>
<protein>
    <submittedName>
        <fullName evidence="1">Crossover junction endonuclease MUS81</fullName>
    </submittedName>
</protein>